<dbReference type="Proteomes" id="UP000199159">
    <property type="component" value="Unassembled WGS sequence"/>
</dbReference>
<dbReference type="EMBL" id="FNJU01000028">
    <property type="protein sequence ID" value="SDP97386.1"/>
    <property type="molecule type" value="Genomic_DNA"/>
</dbReference>
<evidence type="ECO:0000313" key="1">
    <source>
        <dbReference type="EMBL" id="SDP97386.1"/>
    </source>
</evidence>
<protein>
    <recommendedName>
        <fullName evidence="3">IS110 family transposase</fullName>
    </recommendedName>
</protein>
<keyword evidence="2" id="KW-1185">Reference proteome</keyword>
<sequence>PTVFKAYYDRKVTEGMNKKKAIGHLCGKIASLIYTVLKNKVKYDPITHAKACGVEFNNLYIKNNKEKTKLTN</sequence>
<dbReference type="AlphaFoldDB" id="A0A1H0X4I1"/>
<gene>
    <name evidence="1" type="ORF">SAMN05216565_12822</name>
</gene>
<evidence type="ECO:0008006" key="3">
    <source>
        <dbReference type="Google" id="ProtNLM"/>
    </source>
</evidence>
<name>A0A1H0X4I1_9BACI</name>
<accession>A0A1H0X4I1</accession>
<proteinExistence type="predicted"/>
<reference evidence="2" key="1">
    <citation type="submission" date="2016-10" db="EMBL/GenBank/DDBJ databases">
        <authorList>
            <person name="Varghese N."/>
            <person name="Submissions S."/>
        </authorList>
    </citation>
    <scope>NUCLEOTIDE SEQUENCE [LARGE SCALE GENOMIC DNA]</scope>
    <source>
        <strain evidence="2">IBRC-M10078</strain>
    </source>
</reference>
<organism evidence="1 2">
    <name type="scientific">Litchfieldia salsa</name>
    <dbReference type="NCBI Taxonomy" id="930152"/>
    <lineage>
        <taxon>Bacteria</taxon>
        <taxon>Bacillati</taxon>
        <taxon>Bacillota</taxon>
        <taxon>Bacilli</taxon>
        <taxon>Bacillales</taxon>
        <taxon>Bacillaceae</taxon>
        <taxon>Litchfieldia</taxon>
    </lineage>
</organism>
<feature type="non-terminal residue" evidence="1">
    <location>
        <position position="1"/>
    </location>
</feature>
<evidence type="ECO:0000313" key="2">
    <source>
        <dbReference type="Proteomes" id="UP000199159"/>
    </source>
</evidence>